<dbReference type="GO" id="GO:0016746">
    <property type="term" value="F:acyltransferase activity"/>
    <property type="evidence" value="ECO:0007669"/>
    <property type="project" value="UniProtKB-KW"/>
</dbReference>
<gene>
    <name evidence="5" type="ORF">GXW71_08980</name>
</gene>
<keyword evidence="6" id="KW-1185">Reference proteome</keyword>
<evidence type="ECO:0000256" key="2">
    <source>
        <dbReference type="ARBA" id="ARBA00022679"/>
    </source>
</evidence>
<evidence type="ECO:0000256" key="1">
    <source>
        <dbReference type="ARBA" id="ARBA00005189"/>
    </source>
</evidence>
<dbReference type="CDD" id="cd07989">
    <property type="entry name" value="LPLAT_AGPAT-like"/>
    <property type="match status" value="1"/>
</dbReference>
<evidence type="ECO:0000313" key="6">
    <source>
        <dbReference type="Proteomes" id="UP001196870"/>
    </source>
</evidence>
<proteinExistence type="predicted"/>
<comment type="pathway">
    <text evidence="1">Lipid metabolism.</text>
</comment>
<reference evidence="6" key="1">
    <citation type="journal article" date="2021" name="Syst. Appl. Microbiol.">
        <title>Roseomonas hellenica sp. nov., isolated from roots of wild-growing Alkanna tinctoria.</title>
        <authorList>
            <person name="Rat A."/>
            <person name="Naranjo H.D."/>
            <person name="Lebbe L."/>
            <person name="Cnockaert M."/>
            <person name="Krigas N."/>
            <person name="Grigoriadou K."/>
            <person name="Maloupa E."/>
            <person name="Willems A."/>
        </authorList>
    </citation>
    <scope>NUCLEOTIDE SEQUENCE [LARGE SCALE GENOMIC DNA]</scope>
    <source>
        <strain evidence="6">LMG 31523</strain>
    </source>
</reference>
<dbReference type="SMART" id="SM00563">
    <property type="entry name" value="PlsC"/>
    <property type="match status" value="1"/>
</dbReference>
<evidence type="ECO:0000259" key="4">
    <source>
        <dbReference type="SMART" id="SM00563"/>
    </source>
</evidence>
<protein>
    <submittedName>
        <fullName evidence="5">1-acyl-sn-glycerol-3-phosphate acyltransferase</fullName>
    </submittedName>
</protein>
<sequence length="251" mass="27529">MTFLRSMLFNLLFLPFTALACIVGQVLLLGPPVRIQAYARGWARGVLWLLRTTCGIGVRIEGREHLPYGAAVIASKHQSTFDAIIWLLVVDCPAYVLKQELIRPPLWGTLVQRCGHIAVERKGGVAALRGLVRASQAVLAAQRKIVIFPEGTRTEPGQRARYHPGVAAIAEARRVPLVPVATDSGRFWRRRAFHKQPGTITVSILPPLPANLPRAALMERLQAVIEAETARLYDSPASGSGHERGGLFRGQ</sequence>
<dbReference type="RefSeq" id="WP_211852146.1">
    <property type="nucleotide sequence ID" value="NZ_JAAGBB010000008.1"/>
</dbReference>
<dbReference type="Proteomes" id="UP001196870">
    <property type="component" value="Unassembled WGS sequence"/>
</dbReference>
<dbReference type="InterPro" id="IPR002123">
    <property type="entry name" value="Plipid/glycerol_acylTrfase"/>
</dbReference>
<evidence type="ECO:0000256" key="3">
    <source>
        <dbReference type="ARBA" id="ARBA00023315"/>
    </source>
</evidence>
<evidence type="ECO:0000313" key="5">
    <source>
        <dbReference type="EMBL" id="MBR0664485.1"/>
    </source>
</evidence>
<dbReference type="PROSITE" id="PS51257">
    <property type="entry name" value="PROKAR_LIPOPROTEIN"/>
    <property type="match status" value="1"/>
</dbReference>
<organism evidence="5 6">
    <name type="scientific">Plastoroseomonas hellenica</name>
    <dbReference type="NCBI Taxonomy" id="2687306"/>
    <lineage>
        <taxon>Bacteria</taxon>
        <taxon>Pseudomonadati</taxon>
        <taxon>Pseudomonadota</taxon>
        <taxon>Alphaproteobacteria</taxon>
        <taxon>Acetobacterales</taxon>
        <taxon>Acetobacteraceae</taxon>
        <taxon>Plastoroseomonas</taxon>
    </lineage>
</organism>
<keyword evidence="3 5" id="KW-0012">Acyltransferase</keyword>
<dbReference type="SUPFAM" id="SSF69593">
    <property type="entry name" value="Glycerol-3-phosphate (1)-acyltransferase"/>
    <property type="match status" value="1"/>
</dbReference>
<dbReference type="EMBL" id="JAAGBB010000008">
    <property type="protein sequence ID" value="MBR0664485.1"/>
    <property type="molecule type" value="Genomic_DNA"/>
</dbReference>
<feature type="domain" description="Phospholipid/glycerol acyltransferase" evidence="4">
    <location>
        <begin position="71"/>
        <end position="185"/>
    </location>
</feature>
<keyword evidence="2" id="KW-0808">Transferase</keyword>
<accession>A0ABS5EX47</accession>
<dbReference type="PANTHER" id="PTHR10434:SF40">
    <property type="entry name" value="1-ACYL-SN-GLYCEROL-3-PHOSPHATE ACYLTRANSFERASE"/>
    <property type="match status" value="1"/>
</dbReference>
<name>A0ABS5EX47_9PROT</name>
<comment type="caution">
    <text evidence="5">The sequence shown here is derived from an EMBL/GenBank/DDBJ whole genome shotgun (WGS) entry which is preliminary data.</text>
</comment>
<dbReference type="Pfam" id="PF01553">
    <property type="entry name" value="Acyltransferase"/>
    <property type="match status" value="1"/>
</dbReference>
<dbReference type="PANTHER" id="PTHR10434">
    <property type="entry name" value="1-ACYL-SN-GLYCEROL-3-PHOSPHATE ACYLTRANSFERASE"/>
    <property type="match status" value="1"/>
</dbReference>